<evidence type="ECO:0000256" key="2">
    <source>
        <dbReference type="SAM" id="Phobius"/>
    </source>
</evidence>
<organism evidence="3 4">
    <name type="scientific">Nepenthes gracilis</name>
    <name type="common">Slender pitcher plant</name>
    <dbReference type="NCBI Taxonomy" id="150966"/>
    <lineage>
        <taxon>Eukaryota</taxon>
        <taxon>Viridiplantae</taxon>
        <taxon>Streptophyta</taxon>
        <taxon>Embryophyta</taxon>
        <taxon>Tracheophyta</taxon>
        <taxon>Spermatophyta</taxon>
        <taxon>Magnoliopsida</taxon>
        <taxon>eudicotyledons</taxon>
        <taxon>Gunneridae</taxon>
        <taxon>Pentapetalae</taxon>
        <taxon>Caryophyllales</taxon>
        <taxon>Nepenthaceae</taxon>
        <taxon>Nepenthes</taxon>
    </lineage>
</organism>
<feature type="transmembrane region" description="Helical" evidence="2">
    <location>
        <begin position="45"/>
        <end position="67"/>
    </location>
</feature>
<evidence type="ECO:0000313" key="4">
    <source>
        <dbReference type="Proteomes" id="UP001279734"/>
    </source>
</evidence>
<gene>
    <name evidence="3" type="ORF">Nepgr_012241</name>
</gene>
<keyword evidence="4" id="KW-1185">Reference proteome</keyword>
<keyword evidence="2" id="KW-0472">Membrane</keyword>
<dbReference type="PANTHER" id="PTHR34964:SF1">
    <property type="entry name" value="MEMBRANE LIPOPROTEIN"/>
    <property type="match status" value="1"/>
</dbReference>
<feature type="region of interest" description="Disordered" evidence="1">
    <location>
        <begin position="115"/>
        <end position="145"/>
    </location>
</feature>
<sequence length="145" mass="15997">MSCADQKAGSCYIRLISCFLFICIVTGGIFLTVYITQPESESTSWFFIAGVALACLPWLFWFLIYLYRILSRAFGFRMVCWGATYDSDDGSLHGEDDYPESGDGATKVHFGEAVGVGEEEGRSSEANESSIPMKSELPLKLSMSP</sequence>
<dbReference type="AlphaFoldDB" id="A0AAD3SFE2"/>
<name>A0AAD3SFE2_NEPGR</name>
<proteinExistence type="predicted"/>
<dbReference type="EMBL" id="BSYO01000010">
    <property type="protein sequence ID" value="GMH10400.1"/>
    <property type="molecule type" value="Genomic_DNA"/>
</dbReference>
<dbReference type="PANTHER" id="PTHR34964">
    <property type="entry name" value="MEMBRANE LIPOPROTEIN-RELATED"/>
    <property type="match status" value="1"/>
</dbReference>
<reference evidence="3" key="1">
    <citation type="submission" date="2023-05" db="EMBL/GenBank/DDBJ databases">
        <title>Nepenthes gracilis genome sequencing.</title>
        <authorList>
            <person name="Fukushima K."/>
        </authorList>
    </citation>
    <scope>NUCLEOTIDE SEQUENCE</scope>
    <source>
        <strain evidence="3">SING2019-196</strain>
    </source>
</reference>
<keyword evidence="2" id="KW-1133">Transmembrane helix</keyword>
<dbReference type="Proteomes" id="UP001279734">
    <property type="component" value="Unassembled WGS sequence"/>
</dbReference>
<accession>A0AAD3SFE2</accession>
<evidence type="ECO:0000256" key="1">
    <source>
        <dbReference type="SAM" id="MobiDB-lite"/>
    </source>
</evidence>
<evidence type="ECO:0000313" key="3">
    <source>
        <dbReference type="EMBL" id="GMH10400.1"/>
    </source>
</evidence>
<protein>
    <submittedName>
        <fullName evidence="3">Uncharacterized protein</fullName>
    </submittedName>
</protein>
<keyword evidence="2" id="KW-0812">Transmembrane</keyword>
<feature type="transmembrane region" description="Helical" evidence="2">
    <location>
        <begin position="12"/>
        <end position="33"/>
    </location>
</feature>
<comment type="caution">
    <text evidence="3">The sequence shown here is derived from an EMBL/GenBank/DDBJ whole genome shotgun (WGS) entry which is preliminary data.</text>
</comment>